<dbReference type="PANTHER" id="PTHR12411">
    <property type="entry name" value="CYSTEINE PROTEASE FAMILY C1-RELATED"/>
    <property type="match status" value="1"/>
</dbReference>
<evidence type="ECO:0000256" key="2">
    <source>
        <dbReference type="ARBA" id="ARBA00022670"/>
    </source>
</evidence>
<dbReference type="InterPro" id="IPR000668">
    <property type="entry name" value="Peptidase_C1A_C"/>
</dbReference>
<evidence type="ECO:0000313" key="6">
    <source>
        <dbReference type="EMBL" id="JAR87535.1"/>
    </source>
</evidence>
<organism evidence="6">
    <name type="scientific">Alectorobius mimon</name>
    <dbReference type="NCBI Taxonomy" id="360319"/>
    <lineage>
        <taxon>Eukaryota</taxon>
        <taxon>Metazoa</taxon>
        <taxon>Ecdysozoa</taxon>
        <taxon>Arthropoda</taxon>
        <taxon>Chelicerata</taxon>
        <taxon>Arachnida</taxon>
        <taxon>Acari</taxon>
        <taxon>Parasitiformes</taxon>
        <taxon>Ixodida</taxon>
        <taxon>Ixodoidea</taxon>
        <taxon>Argasidae</taxon>
        <taxon>Ornithodorinae</taxon>
        <taxon>Alectorobius</taxon>
    </lineage>
</organism>
<feature type="domain" description="Peptidase C1A papain C-terminal" evidence="5">
    <location>
        <begin position="22"/>
        <end position="165"/>
    </location>
</feature>
<dbReference type="EMBL" id="GEIB01000303">
    <property type="protein sequence ID" value="JAR87535.1"/>
    <property type="molecule type" value="Transcribed_RNA"/>
</dbReference>
<keyword evidence="2" id="KW-0645">Protease</keyword>
<keyword evidence="4" id="KW-0788">Thiol protease</keyword>
<dbReference type="GO" id="GO:0008234">
    <property type="term" value="F:cysteine-type peptidase activity"/>
    <property type="evidence" value="ECO:0007669"/>
    <property type="project" value="UniProtKB-KW"/>
</dbReference>
<feature type="non-terminal residue" evidence="6">
    <location>
        <position position="165"/>
    </location>
</feature>
<feature type="non-terminal residue" evidence="6">
    <location>
        <position position="1"/>
    </location>
</feature>
<comment type="similarity">
    <text evidence="1">Belongs to the peptidase C1 family.</text>
</comment>
<dbReference type="InterPro" id="IPR038765">
    <property type="entry name" value="Papain-like_cys_pep_sf"/>
</dbReference>
<dbReference type="InterPro" id="IPR000169">
    <property type="entry name" value="Pept_cys_AS"/>
</dbReference>
<dbReference type="SUPFAM" id="SSF54001">
    <property type="entry name" value="Cysteine proteinases"/>
    <property type="match status" value="1"/>
</dbReference>
<dbReference type="Gene3D" id="3.90.70.10">
    <property type="entry name" value="Cysteine proteinases"/>
    <property type="match status" value="1"/>
</dbReference>
<dbReference type="SMART" id="SM00645">
    <property type="entry name" value="Pept_C1"/>
    <property type="match status" value="1"/>
</dbReference>
<dbReference type="CDD" id="cd02248">
    <property type="entry name" value="Peptidase_C1A"/>
    <property type="match status" value="1"/>
</dbReference>
<dbReference type="AlphaFoldDB" id="A0A147BAX8"/>
<proteinExistence type="inferred from homology"/>
<dbReference type="GO" id="GO:0006508">
    <property type="term" value="P:proteolysis"/>
    <property type="evidence" value="ECO:0007669"/>
    <property type="project" value="UniProtKB-KW"/>
</dbReference>
<name>A0A147BAX8_9ACAR</name>
<evidence type="ECO:0000256" key="4">
    <source>
        <dbReference type="ARBA" id="ARBA00022807"/>
    </source>
</evidence>
<reference evidence="6" key="1">
    <citation type="submission" date="2016-03" db="EMBL/GenBank/DDBJ databases">
        <title>Gut transcriptome analysis on engorged females of Ornithodoros mimon (Acari: Argasidae) and phylogenetic inferences of soft ticks.</title>
        <authorList>
            <person name="Landulfo G.A."/>
            <person name="Giovanni D."/>
            <person name="Carvalho E."/>
            <person name="Junqueira-de-Azevedo I."/>
            <person name="Patane J."/>
            <person name="Mendoca R."/>
            <person name="Barros-Battesti D."/>
        </authorList>
    </citation>
    <scope>NUCLEOTIDE SEQUENCE</scope>
    <source>
        <strain evidence="6">Females</strain>
        <tissue evidence="6">Gut</tissue>
    </source>
</reference>
<dbReference type="InterPro" id="IPR013128">
    <property type="entry name" value="Peptidase_C1A"/>
</dbReference>
<evidence type="ECO:0000256" key="3">
    <source>
        <dbReference type="ARBA" id="ARBA00022801"/>
    </source>
</evidence>
<dbReference type="Pfam" id="PF00112">
    <property type="entry name" value="Peptidase_C1"/>
    <property type="match status" value="1"/>
</dbReference>
<dbReference type="InterPro" id="IPR039417">
    <property type="entry name" value="Peptidase_C1A_papain-like"/>
</dbReference>
<accession>A0A147BAX8</accession>
<sequence length="165" mass="18026">NKLLAVIPNKRPSIAVNADISYPPKFDWRERNVVTPVRNQLNCGACWAFSTIECIETMNALKTGKLTELSVQQMIDCSNSTNHGCNGGDTCTALEWLKTNKVQLVESAVYPFIARDGGPCKSPESQVKVTVRDYTCSRFVGNEEMMLALLANTGPLVAAVDAAAW</sequence>
<evidence type="ECO:0000256" key="1">
    <source>
        <dbReference type="ARBA" id="ARBA00008455"/>
    </source>
</evidence>
<keyword evidence="3" id="KW-0378">Hydrolase</keyword>
<evidence type="ECO:0000259" key="5">
    <source>
        <dbReference type="SMART" id="SM00645"/>
    </source>
</evidence>
<protein>
    <submittedName>
        <fullName evidence="6">Cathepsin o like</fullName>
    </submittedName>
</protein>
<dbReference type="PROSITE" id="PS00139">
    <property type="entry name" value="THIOL_PROTEASE_CYS"/>
    <property type="match status" value="1"/>
</dbReference>